<feature type="chain" id="PRO_5045055903" evidence="1">
    <location>
        <begin position="23"/>
        <end position="154"/>
    </location>
</feature>
<evidence type="ECO:0000313" key="2">
    <source>
        <dbReference type="EMBL" id="MDQ2102778.1"/>
    </source>
</evidence>
<keyword evidence="3" id="KW-1185">Reference proteome</keyword>
<dbReference type="InterPro" id="IPR007332">
    <property type="entry name" value="DUF411"/>
</dbReference>
<dbReference type="EMBL" id="JAUJFI010000030">
    <property type="protein sequence ID" value="MDQ2102778.1"/>
    <property type="molecule type" value="Genomic_DNA"/>
</dbReference>
<reference evidence="2 3" key="1">
    <citation type="submission" date="2023-06" db="EMBL/GenBank/DDBJ databases">
        <title>Azospirillum isscasensis sp.nov, a bacterium isolated from rhizosphere soil of rice.</title>
        <authorList>
            <person name="Wang H."/>
        </authorList>
    </citation>
    <scope>NUCLEOTIDE SEQUENCE [LARGE SCALE GENOMIC DNA]</scope>
    <source>
        <strain evidence="2 3">C340-1</strain>
    </source>
</reference>
<evidence type="ECO:0000256" key="1">
    <source>
        <dbReference type="SAM" id="SignalP"/>
    </source>
</evidence>
<sequence length="154" mass="15999">MRKRKFISVAIIGMLLGGGLLAAPPLLGSAPASAQEVEVWKARACDCCEGWVKHMRSAGFTAKIHTVDNLDPIKAANGVPDGLVSCHTAVLDGYVVEGHVPATDLHRLLAERPQAKGLAAPGMPPSAPGMDMPGQPYEVIAFGASGGLAVYAHH</sequence>
<accession>A0ABU0WEZ4</accession>
<dbReference type="Pfam" id="PF04214">
    <property type="entry name" value="DUF411"/>
    <property type="match status" value="1"/>
</dbReference>
<evidence type="ECO:0000313" key="3">
    <source>
        <dbReference type="Proteomes" id="UP001227317"/>
    </source>
</evidence>
<dbReference type="RefSeq" id="WP_306705252.1">
    <property type="nucleotide sequence ID" value="NZ_JAUJFI010000030.1"/>
</dbReference>
<keyword evidence="1" id="KW-0732">Signal</keyword>
<feature type="signal peptide" evidence="1">
    <location>
        <begin position="1"/>
        <end position="22"/>
    </location>
</feature>
<organism evidence="2 3">
    <name type="scientific">Azospirillum isscasi</name>
    <dbReference type="NCBI Taxonomy" id="3053926"/>
    <lineage>
        <taxon>Bacteria</taxon>
        <taxon>Pseudomonadati</taxon>
        <taxon>Pseudomonadota</taxon>
        <taxon>Alphaproteobacteria</taxon>
        <taxon>Rhodospirillales</taxon>
        <taxon>Azospirillaceae</taxon>
        <taxon>Azospirillum</taxon>
    </lineage>
</organism>
<comment type="caution">
    <text evidence="2">The sequence shown here is derived from an EMBL/GenBank/DDBJ whole genome shotgun (WGS) entry which is preliminary data.</text>
</comment>
<name>A0ABU0WEZ4_9PROT</name>
<proteinExistence type="predicted"/>
<dbReference type="Proteomes" id="UP001227317">
    <property type="component" value="Unassembled WGS sequence"/>
</dbReference>
<protein>
    <submittedName>
        <fullName evidence="2">DUF411 domain-containing protein</fullName>
    </submittedName>
</protein>
<gene>
    <name evidence="2" type="ORF">QSG27_08760</name>
</gene>